<organism evidence="2 3">
    <name type="scientific">Streptococcus pacificus</name>
    <dbReference type="NCBI Taxonomy" id="2740577"/>
    <lineage>
        <taxon>Bacteria</taxon>
        <taxon>Bacillati</taxon>
        <taxon>Bacillota</taxon>
        <taxon>Bacilli</taxon>
        <taxon>Lactobacillales</taxon>
        <taxon>Streptococcaceae</taxon>
        <taxon>Streptococcus</taxon>
    </lineage>
</organism>
<accession>A0ABS0ZHQ6</accession>
<evidence type="ECO:0000313" key="3">
    <source>
        <dbReference type="Proteomes" id="UP000653045"/>
    </source>
</evidence>
<dbReference type="InterPro" id="IPR021737">
    <property type="entry name" value="Phage_phiKZ_Orf197"/>
</dbReference>
<reference evidence="2 3" key="1">
    <citation type="journal article" date="2021" name="Int. J. Syst. Evol. Microbiol.">
        <title>Streptococcus vicugnae sp. nov., isolated from faeces of alpacas (Vicugna pacos) and cattle (Bos taurus), Streptococcus zalophi sp. nov., and Streptococcus pacificus sp. nov., isolated from respiratory tract of California sea lions (Zalophus californianus).</title>
        <authorList>
            <person name="Volokhov D.V."/>
            <person name="Zagorodnyaya T.A."/>
            <person name="Shen Z."/>
            <person name="Blom J."/>
            <person name="Furtak V.A."/>
            <person name="Eisenberg T."/>
            <person name="Fan P."/>
            <person name="Jeong K.C."/>
            <person name="Gao Y."/>
            <person name="Zhang S."/>
            <person name="Amselle M."/>
        </authorList>
    </citation>
    <scope>NUCLEOTIDE SEQUENCE [LARGE SCALE GENOMIC DNA]</scope>
    <source>
        <strain evidence="2 3">CSL7591</strain>
    </source>
</reference>
<dbReference type="RefSeq" id="WP_199575089.1">
    <property type="nucleotide sequence ID" value="NZ_JAENBO010000001.1"/>
</dbReference>
<feature type="transmembrane region" description="Helical" evidence="1">
    <location>
        <begin position="181"/>
        <end position="199"/>
    </location>
</feature>
<feature type="transmembrane region" description="Helical" evidence="1">
    <location>
        <begin position="219"/>
        <end position="238"/>
    </location>
</feature>
<evidence type="ECO:0000256" key="1">
    <source>
        <dbReference type="SAM" id="Phobius"/>
    </source>
</evidence>
<dbReference type="Pfam" id="PF11750">
    <property type="entry name" value="DUF3307"/>
    <property type="match status" value="1"/>
</dbReference>
<comment type="caution">
    <text evidence="2">The sequence shown here is derived from an EMBL/GenBank/DDBJ whole genome shotgun (WGS) entry which is preliminary data.</text>
</comment>
<keyword evidence="3" id="KW-1185">Reference proteome</keyword>
<keyword evidence="1" id="KW-0472">Membrane</keyword>
<dbReference type="Proteomes" id="UP000653045">
    <property type="component" value="Unassembled WGS sequence"/>
</dbReference>
<keyword evidence="1" id="KW-1133">Transmembrane helix</keyword>
<sequence>MTIISDYLSQQPVLTLMLLAHVLADFHFQSQEMADKKVFKGRYLYKHYLGVFLPMIILIILAPNFFGYYAMIWVSHVVIDYVKCSLDKLIKRKNATVVAFLVDQFCHLACIVLLYFFFRTNHAPQYLYHYYQWLQLALFLALITKPINIVFKIVFQKYQVKETEDKSIKGAGAVIGNLERLATALFLLMGQIPAIGLIFTAKSIARYDKISKSQAFAEYYLIGSLFSIIAVIISYLIIYGW</sequence>
<feature type="transmembrane region" description="Helical" evidence="1">
    <location>
        <begin position="48"/>
        <end position="74"/>
    </location>
</feature>
<protein>
    <submittedName>
        <fullName evidence="2">DUF3307 domain-containing protein</fullName>
    </submittedName>
</protein>
<name>A0ABS0ZHQ6_9STRE</name>
<dbReference type="EMBL" id="JAENBO010000001">
    <property type="protein sequence ID" value="MBJ8325541.1"/>
    <property type="molecule type" value="Genomic_DNA"/>
</dbReference>
<feature type="transmembrane region" description="Helical" evidence="1">
    <location>
        <begin position="95"/>
        <end position="118"/>
    </location>
</feature>
<feature type="transmembrane region" description="Helical" evidence="1">
    <location>
        <begin position="130"/>
        <end position="151"/>
    </location>
</feature>
<keyword evidence="1" id="KW-0812">Transmembrane</keyword>
<gene>
    <name evidence="2" type="ORF">JHK62_02445</name>
</gene>
<evidence type="ECO:0000313" key="2">
    <source>
        <dbReference type="EMBL" id="MBJ8325541.1"/>
    </source>
</evidence>
<proteinExistence type="predicted"/>